<dbReference type="GO" id="GO:0098542">
    <property type="term" value="P:defense response to other organism"/>
    <property type="evidence" value="ECO:0007669"/>
    <property type="project" value="InterPro"/>
</dbReference>
<evidence type="ECO:0000259" key="6">
    <source>
        <dbReference type="Pfam" id="PF03168"/>
    </source>
</evidence>
<dbReference type="InterPro" id="IPR004864">
    <property type="entry name" value="LEA_2"/>
</dbReference>
<keyword evidence="4 5" id="KW-0472">Membrane</keyword>
<evidence type="ECO:0000313" key="8">
    <source>
        <dbReference type="Proteomes" id="UP001345219"/>
    </source>
</evidence>
<reference evidence="7 8" key="1">
    <citation type="journal article" date="2023" name="Hortic Res">
        <title>Pangenome of water caltrop reveals structural variations and asymmetric subgenome divergence after allopolyploidization.</title>
        <authorList>
            <person name="Zhang X."/>
            <person name="Chen Y."/>
            <person name="Wang L."/>
            <person name="Yuan Y."/>
            <person name="Fang M."/>
            <person name="Shi L."/>
            <person name="Lu R."/>
            <person name="Comes H.P."/>
            <person name="Ma Y."/>
            <person name="Chen Y."/>
            <person name="Huang G."/>
            <person name="Zhou Y."/>
            <person name="Zheng Z."/>
            <person name="Qiu Y."/>
        </authorList>
    </citation>
    <scope>NUCLEOTIDE SEQUENCE [LARGE SCALE GENOMIC DNA]</scope>
    <source>
        <tissue evidence="7">Roots</tissue>
    </source>
</reference>
<keyword evidence="8" id="KW-1185">Reference proteome</keyword>
<proteinExistence type="predicted"/>
<dbReference type="Pfam" id="PF03168">
    <property type="entry name" value="LEA_2"/>
    <property type="match status" value="1"/>
</dbReference>
<organism evidence="7 8">
    <name type="scientific">Trapa incisa</name>
    <dbReference type="NCBI Taxonomy" id="236973"/>
    <lineage>
        <taxon>Eukaryota</taxon>
        <taxon>Viridiplantae</taxon>
        <taxon>Streptophyta</taxon>
        <taxon>Embryophyta</taxon>
        <taxon>Tracheophyta</taxon>
        <taxon>Spermatophyta</taxon>
        <taxon>Magnoliopsida</taxon>
        <taxon>eudicotyledons</taxon>
        <taxon>Gunneridae</taxon>
        <taxon>Pentapetalae</taxon>
        <taxon>rosids</taxon>
        <taxon>malvids</taxon>
        <taxon>Myrtales</taxon>
        <taxon>Lythraceae</taxon>
        <taxon>Trapa</taxon>
    </lineage>
</organism>
<keyword evidence="3 5" id="KW-1133">Transmembrane helix</keyword>
<dbReference type="EMBL" id="JAXIOK010000009">
    <property type="protein sequence ID" value="KAK4761543.1"/>
    <property type="molecule type" value="Genomic_DNA"/>
</dbReference>
<comment type="caution">
    <text evidence="7">The sequence shown here is derived from an EMBL/GenBank/DDBJ whole genome shotgun (WGS) entry which is preliminary data.</text>
</comment>
<dbReference type="PANTHER" id="PTHR31234">
    <property type="entry name" value="LATE EMBRYOGENESIS ABUNDANT (LEA) HYDROXYPROLINE-RICH GLYCOPROTEIN FAMILY"/>
    <property type="match status" value="1"/>
</dbReference>
<evidence type="ECO:0000256" key="1">
    <source>
        <dbReference type="ARBA" id="ARBA00004167"/>
    </source>
</evidence>
<protein>
    <recommendedName>
        <fullName evidence="6">Late embryogenesis abundant protein LEA-2 subgroup domain-containing protein</fullName>
    </recommendedName>
</protein>
<evidence type="ECO:0000313" key="7">
    <source>
        <dbReference type="EMBL" id="KAK4761543.1"/>
    </source>
</evidence>
<sequence>MNEEENQRNPLAPARLYGRSDEEFAPQAAFPPPPLPYKEHGTGKCCVYVLLWLMVQAAIALIVAMVVFRVETPRLRLADVAVQSLHHAISTLPPSLNATLAANVTVKNTNFGSFRFDNGSSISVVYAGHPVGDMVPIGAGRARARYTEKVTSATIQVESGRLEPDVATKNLSGDLSSGTVRLSTYASLRGRIRVWGIVRRRTSEMNCTITLNLNSSTIQDVRCR</sequence>
<evidence type="ECO:0000256" key="2">
    <source>
        <dbReference type="ARBA" id="ARBA00022692"/>
    </source>
</evidence>
<gene>
    <name evidence="7" type="ORF">SAY87_029427</name>
</gene>
<keyword evidence="2 5" id="KW-0812">Transmembrane</keyword>
<feature type="domain" description="Late embryogenesis abundant protein LEA-2 subgroup" evidence="6">
    <location>
        <begin position="104"/>
        <end position="208"/>
    </location>
</feature>
<name>A0AAN7KBN8_9MYRT</name>
<dbReference type="InterPro" id="IPR044839">
    <property type="entry name" value="NDR1-like"/>
</dbReference>
<dbReference type="AlphaFoldDB" id="A0AAN7KBN8"/>
<dbReference type="Proteomes" id="UP001345219">
    <property type="component" value="Chromosome 23"/>
</dbReference>
<feature type="transmembrane region" description="Helical" evidence="5">
    <location>
        <begin position="47"/>
        <end position="68"/>
    </location>
</feature>
<accession>A0AAN7KBN8</accession>
<evidence type="ECO:0000256" key="4">
    <source>
        <dbReference type="ARBA" id="ARBA00023136"/>
    </source>
</evidence>
<evidence type="ECO:0000256" key="5">
    <source>
        <dbReference type="SAM" id="Phobius"/>
    </source>
</evidence>
<evidence type="ECO:0000256" key="3">
    <source>
        <dbReference type="ARBA" id="ARBA00022989"/>
    </source>
</evidence>
<comment type="subcellular location">
    <subcellularLocation>
        <location evidence="1">Membrane</location>
        <topology evidence="1">Single-pass membrane protein</topology>
    </subcellularLocation>
</comment>
<dbReference type="PANTHER" id="PTHR31234:SF2">
    <property type="entry name" value="OS05G0199100 PROTEIN"/>
    <property type="match status" value="1"/>
</dbReference>
<dbReference type="GO" id="GO:0016020">
    <property type="term" value="C:membrane"/>
    <property type="evidence" value="ECO:0007669"/>
    <property type="project" value="UniProtKB-SubCell"/>
</dbReference>